<dbReference type="InterPro" id="IPR003442">
    <property type="entry name" value="T6A_TsaE"/>
</dbReference>
<dbReference type="STRING" id="1073328.SAMN05216294_2545"/>
<evidence type="ECO:0000256" key="9">
    <source>
        <dbReference type="ARBA" id="ARBA00022842"/>
    </source>
</evidence>
<dbReference type="AlphaFoldDB" id="A0A1H2SNM6"/>
<dbReference type="OrthoDB" id="9815896at2"/>
<name>A0A1H2SNM6_9FLAO</name>
<evidence type="ECO:0000256" key="10">
    <source>
        <dbReference type="ARBA" id="ARBA00032441"/>
    </source>
</evidence>
<evidence type="ECO:0000256" key="7">
    <source>
        <dbReference type="ARBA" id="ARBA00022741"/>
    </source>
</evidence>
<dbReference type="Gene3D" id="3.40.50.300">
    <property type="entry name" value="P-loop containing nucleotide triphosphate hydrolases"/>
    <property type="match status" value="1"/>
</dbReference>
<keyword evidence="7" id="KW-0547">Nucleotide-binding</keyword>
<dbReference type="RefSeq" id="WP_090296717.1">
    <property type="nucleotide sequence ID" value="NZ_FNKI01000002.1"/>
</dbReference>
<protein>
    <recommendedName>
        <fullName evidence="3">tRNA threonylcarbamoyladenosine biosynthesis protein TsaE</fullName>
    </recommendedName>
    <alternativeName>
        <fullName evidence="10">t(6)A37 threonylcarbamoyladenosine biosynthesis protein TsaE</fullName>
    </alternativeName>
</protein>
<proteinExistence type="inferred from homology"/>
<organism evidence="11 12">
    <name type="scientific">Flagellimonas zhangzhouensis</name>
    <dbReference type="NCBI Taxonomy" id="1073328"/>
    <lineage>
        <taxon>Bacteria</taxon>
        <taxon>Pseudomonadati</taxon>
        <taxon>Bacteroidota</taxon>
        <taxon>Flavobacteriia</taxon>
        <taxon>Flavobacteriales</taxon>
        <taxon>Flavobacteriaceae</taxon>
        <taxon>Flagellimonas</taxon>
    </lineage>
</organism>
<dbReference type="GO" id="GO:0046872">
    <property type="term" value="F:metal ion binding"/>
    <property type="evidence" value="ECO:0007669"/>
    <property type="project" value="UniProtKB-KW"/>
</dbReference>
<keyword evidence="8" id="KW-0067">ATP-binding</keyword>
<evidence type="ECO:0000256" key="1">
    <source>
        <dbReference type="ARBA" id="ARBA00004496"/>
    </source>
</evidence>
<dbReference type="PANTHER" id="PTHR33540">
    <property type="entry name" value="TRNA THREONYLCARBAMOYLADENOSINE BIOSYNTHESIS PROTEIN TSAE"/>
    <property type="match status" value="1"/>
</dbReference>
<comment type="similarity">
    <text evidence="2">Belongs to the TsaE family.</text>
</comment>
<keyword evidence="4" id="KW-0963">Cytoplasm</keyword>
<reference evidence="12" key="1">
    <citation type="submission" date="2016-10" db="EMBL/GenBank/DDBJ databases">
        <authorList>
            <person name="Varghese N."/>
            <person name="Submissions S."/>
        </authorList>
    </citation>
    <scope>NUCLEOTIDE SEQUENCE [LARGE SCALE GENOMIC DNA]</scope>
    <source>
        <strain evidence="12">DSM 25030</strain>
    </source>
</reference>
<dbReference type="PANTHER" id="PTHR33540:SF2">
    <property type="entry name" value="TRNA THREONYLCARBAMOYLADENOSINE BIOSYNTHESIS PROTEIN TSAE"/>
    <property type="match status" value="1"/>
</dbReference>
<dbReference type="GO" id="GO:0005524">
    <property type="term" value="F:ATP binding"/>
    <property type="evidence" value="ECO:0007669"/>
    <property type="project" value="UniProtKB-KW"/>
</dbReference>
<dbReference type="GO" id="GO:0002949">
    <property type="term" value="P:tRNA threonylcarbamoyladenosine modification"/>
    <property type="evidence" value="ECO:0007669"/>
    <property type="project" value="InterPro"/>
</dbReference>
<gene>
    <name evidence="11" type="ORF">SAMN04487892_1186</name>
</gene>
<dbReference type="Proteomes" id="UP000199592">
    <property type="component" value="Unassembled WGS sequence"/>
</dbReference>
<keyword evidence="9" id="KW-0460">Magnesium</keyword>
<evidence type="ECO:0000313" key="12">
    <source>
        <dbReference type="Proteomes" id="UP000199592"/>
    </source>
</evidence>
<keyword evidence="5" id="KW-0819">tRNA processing</keyword>
<evidence type="ECO:0000256" key="6">
    <source>
        <dbReference type="ARBA" id="ARBA00022723"/>
    </source>
</evidence>
<comment type="subcellular location">
    <subcellularLocation>
        <location evidence="1">Cytoplasm</location>
    </subcellularLocation>
</comment>
<dbReference type="NCBIfam" id="TIGR00150">
    <property type="entry name" value="T6A_YjeE"/>
    <property type="match status" value="1"/>
</dbReference>
<dbReference type="Pfam" id="PF02367">
    <property type="entry name" value="TsaE"/>
    <property type="match status" value="1"/>
</dbReference>
<evidence type="ECO:0000313" key="11">
    <source>
        <dbReference type="EMBL" id="SDW33200.1"/>
    </source>
</evidence>
<dbReference type="SUPFAM" id="SSF52540">
    <property type="entry name" value="P-loop containing nucleoside triphosphate hydrolases"/>
    <property type="match status" value="1"/>
</dbReference>
<keyword evidence="12" id="KW-1185">Reference proteome</keyword>
<evidence type="ECO:0000256" key="8">
    <source>
        <dbReference type="ARBA" id="ARBA00022840"/>
    </source>
</evidence>
<dbReference type="EMBL" id="FNMY01000001">
    <property type="protein sequence ID" value="SDW33200.1"/>
    <property type="molecule type" value="Genomic_DNA"/>
</dbReference>
<dbReference type="InterPro" id="IPR027417">
    <property type="entry name" value="P-loop_NTPase"/>
</dbReference>
<evidence type="ECO:0000256" key="3">
    <source>
        <dbReference type="ARBA" id="ARBA00019010"/>
    </source>
</evidence>
<dbReference type="GO" id="GO:0005737">
    <property type="term" value="C:cytoplasm"/>
    <property type="evidence" value="ECO:0007669"/>
    <property type="project" value="UniProtKB-SubCell"/>
</dbReference>
<evidence type="ECO:0000256" key="5">
    <source>
        <dbReference type="ARBA" id="ARBA00022694"/>
    </source>
</evidence>
<keyword evidence="6" id="KW-0479">Metal-binding</keyword>
<evidence type="ECO:0000256" key="4">
    <source>
        <dbReference type="ARBA" id="ARBA00022490"/>
    </source>
</evidence>
<sequence>MKREFKLNEIDSVAKELIDRFTDKVVCFYGDMGVGKTTLIKALVKEIGAVGNANSPTFGLVNEYSNLNDEPIAYHFDFYRLNDEMEALDMGFEDYLNSDAWMFIEWPEKIKSLLPSDAVGVFLQFVDENTRSIELNIS</sequence>
<accession>A0A1H2SNM6</accession>
<evidence type="ECO:0000256" key="2">
    <source>
        <dbReference type="ARBA" id="ARBA00007599"/>
    </source>
</evidence>